<organism evidence="1 2">
    <name type="scientific">Brockia lithotrophica</name>
    <dbReference type="NCBI Taxonomy" id="933949"/>
    <lineage>
        <taxon>Bacteria</taxon>
        <taxon>Bacillati</taxon>
        <taxon>Bacillota</taxon>
        <taxon>Bacilli</taxon>
        <taxon>Bacillales</taxon>
        <taxon>Bacillales Family X. Incertae Sedis</taxon>
        <taxon>Brockia</taxon>
    </lineage>
</organism>
<name>A0A2T5G5K3_9BACL</name>
<sequence>MVAPGCPPDVLALDGLDPDVLIVDHEFGRYGLCPRCRREVGDATAVG</sequence>
<evidence type="ECO:0000313" key="2">
    <source>
        <dbReference type="Proteomes" id="UP000244016"/>
    </source>
</evidence>
<dbReference type="Proteomes" id="UP000244016">
    <property type="component" value="Unassembled WGS sequence"/>
</dbReference>
<dbReference type="AlphaFoldDB" id="A0A2T5G5K3"/>
<protein>
    <submittedName>
        <fullName evidence="1">Uncharacterized protein</fullName>
    </submittedName>
</protein>
<accession>A0A2T5G5K3</accession>
<evidence type="ECO:0000313" key="1">
    <source>
        <dbReference type="EMBL" id="PTQ51472.1"/>
    </source>
</evidence>
<comment type="caution">
    <text evidence="1">The sequence shown here is derived from an EMBL/GenBank/DDBJ whole genome shotgun (WGS) entry which is preliminary data.</text>
</comment>
<proteinExistence type="predicted"/>
<gene>
    <name evidence="1" type="ORF">BLITH_1549</name>
</gene>
<reference evidence="1 2" key="1">
    <citation type="submission" date="2017-08" db="EMBL/GenBank/DDBJ databases">
        <title>Burning lignite coal seam in the remote Altai Mountains harbors a hydrogen-driven thermophilic microbial community.</title>
        <authorList>
            <person name="Kadnikov V.V."/>
            <person name="Mardanov A.V."/>
            <person name="Ivasenko D."/>
            <person name="Beletsky A.V."/>
            <person name="Karnachuk O.V."/>
            <person name="Ravin N.V."/>
        </authorList>
    </citation>
    <scope>NUCLEOTIDE SEQUENCE [LARGE SCALE GENOMIC DNA]</scope>
    <source>
        <strain evidence="1">AL31</strain>
    </source>
</reference>
<dbReference type="EMBL" id="PEBW01000005">
    <property type="protein sequence ID" value="PTQ51472.1"/>
    <property type="molecule type" value="Genomic_DNA"/>
</dbReference>